<evidence type="ECO:0000256" key="3">
    <source>
        <dbReference type="ARBA" id="ARBA00022781"/>
    </source>
</evidence>
<name>A0A0B7N4M3_9FUNG</name>
<dbReference type="STRING" id="35722.A0A0B7N4M3"/>
<evidence type="ECO:0000313" key="9">
    <source>
        <dbReference type="EMBL" id="CEP10430.1"/>
    </source>
</evidence>
<dbReference type="InterPro" id="IPR008688">
    <property type="entry name" value="ATP_synth_Bsub_B/MI25"/>
</dbReference>
<accession>A0A0B7N4M3</accession>
<reference evidence="9 10" key="1">
    <citation type="submission" date="2014-09" db="EMBL/GenBank/DDBJ databases">
        <authorList>
            <person name="Ellenberger Sabrina"/>
        </authorList>
    </citation>
    <scope>NUCLEOTIDE SEQUENCE [LARGE SCALE GENOMIC DNA]</scope>
    <source>
        <strain evidence="9 10">CBS 412.66</strain>
    </source>
</reference>
<keyword evidence="5 8" id="KW-0406">Ion transport</keyword>
<comment type="function">
    <text evidence="8">Subunit b, of the mitochondrial membrane ATP synthase complex (F(1)F(0) ATP synthase or Complex V) that produces ATP from ADP in the presence of a proton gradient across the membrane which is generated by electron transport complexes of the respiratory chain. ATP synthase complex consist of a soluble F(1) head domain - the catalytic core - and a membrane F(1) domain - the membrane proton channel. These two domains are linked by a central stalk rotating inside the F(1) region and a stationary peripheral stalk. During catalysis, ATP synthesis in the catalytic domain of F(1) is coupled via a rotary mechanism of the central stalk subunits to proton translocation. In vivo, can only synthesize ATP although its ATP hydrolase activity can be activated artificially in vitro. Part of the complex F(0) domain. Part of the complex F(0) domain and the peripheric stalk, which acts as a stator to hold the catalytic alpha(3)beta(3) subcomplex and subunit a/ATP6 static relative to the rotary elements.</text>
</comment>
<keyword evidence="3 8" id="KW-0375">Hydrogen ion transport</keyword>
<keyword evidence="6 8" id="KW-0496">Mitochondrion</keyword>
<keyword evidence="10" id="KW-1185">Reference proteome</keyword>
<keyword evidence="2 8" id="KW-0138">CF(0)</keyword>
<dbReference type="OrthoDB" id="67388at2759"/>
<protein>
    <recommendedName>
        <fullName evidence="8">ATP synthase subunit 4</fullName>
    </recommendedName>
</protein>
<evidence type="ECO:0000256" key="1">
    <source>
        <dbReference type="ARBA" id="ARBA00022448"/>
    </source>
</evidence>
<dbReference type="GO" id="GO:0005743">
    <property type="term" value="C:mitochondrial inner membrane"/>
    <property type="evidence" value="ECO:0007669"/>
    <property type="project" value="UniProtKB-SubCell"/>
</dbReference>
<organism evidence="9 10">
    <name type="scientific">Parasitella parasitica</name>
    <dbReference type="NCBI Taxonomy" id="35722"/>
    <lineage>
        <taxon>Eukaryota</taxon>
        <taxon>Fungi</taxon>
        <taxon>Fungi incertae sedis</taxon>
        <taxon>Mucoromycota</taxon>
        <taxon>Mucoromycotina</taxon>
        <taxon>Mucoromycetes</taxon>
        <taxon>Mucorales</taxon>
        <taxon>Mucorineae</taxon>
        <taxon>Mucoraceae</taxon>
        <taxon>Parasitella</taxon>
    </lineage>
</organism>
<sequence>MALRLLTKNVAAAAVRPTIAAASRQTVRASAIRGFTSKTEEDPKAKANSFIDSLPGNSIVSKTGYITAATGLSAFLISKEIYVLNEETLVLIASAGLLGVLLKYLREPFTNMANEHIDRIKNILVQARDDHKSAVQERIDEVGQMKDLVDVTKALFEISRETAQLEAQAFELKQQVAVASEVKSTLDSWVRHETSLREREQKQLAAYLIEKVNKQLQDPKIQQEILDQAILDIQSKFASDLFAVAKSA</sequence>
<dbReference type="EMBL" id="LN724120">
    <property type="protein sequence ID" value="CEP10430.1"/>
    <property type="molecule type" value="Genomic_DNA"/>
</dbReference>
<dbReference type="Proteomes" id="UP000054107">
    <property type="component" value="Unassembled WGS sequence"/>
</dbReference>
<evidence type="ECO:0000256" key="5">
    <source>
        <dbReference type="ARBA" id="ARBA00023065"/>
    </source>
</evidence>
<evidence type="ECO:0000256" key="6">
    <source>
        <dbReference type="ARBA" id="ARBA00023128"/>
    </source>
</evidence>
<dbReference type="Pfam" id="PF05405">
    <property type="entry name" value="Mt_ATP-synt_B"/>
    <property type="match status" value="1"/>
</dbReference>
<dbReference type="PANTHER" id="PTHR12733">
    <property type="entry name" value="MITOCHONDRIAL ATP SYNTHASE B CHAIN"/>
    <property type="match status" value="1"/>
</dbReference>
<dbReference type="AlphaFoldDB" id="A0A0B7N4M3"/>
<keyword evidence="4 8" id="KW-0999">Mitochondrion inner membrane</keyword>
<dbReference type="GO" id="GO:0045259">
    <property type="term" value="C:proton-transporting ATP synthase complex"/>
    <property type="evidence" value="ECO:0007669"/>
    <property type="project" value="UniProtKB-KW"/>
</dbReference>
<keyword evidence="1 8" id="KW-0813">Transport</keyword>
<dbReference type="Gene3D" id="1.20.5.2210">
    <property type="match status" value="1"/>
</dbReference>
<keyword evidence="7 8" id="KW-0472">Membrane</keyword>
<dbReference type="PANTHER" id="PTHR12733:SF3">
    <property type="entry name" value="ATP SYNTHASE F(0) COMPLEX SUBUNIT B1, MITOCHONDRIAL"/>
    <property type="match status" value="1"/>
</dbReference>
<comment type="similarity">
    <text evidence="8">Belongs to the eukaryotic ATPase B chain family.</text>
</comment>
<dbReference type="SUPFAM" id="SSF161060">
    <property type="entry name" value="ATP synthase B chain-like"/>
    <property type="match status" value="1"/>
</dbReference>
<evidence type="ECO:0000256" key="7">
    <source>
        <dbReference type="ARBA" id="ARBA00023136"/>
    </source>
</evidence>
<comment type="subcellular location">
    <subcellularLocation>
        <location evidence="8">Mitochondrion</location>
    </subcellularLocation>
    <subcellularLocation>
        <location evidence="8">Mitochondrion inner membrane</location>
    </subcellularLocation>
</comment>
<dbReference type="GO" id="GO:0046933">
    <property type="term" value="F:proton-transporting ATP synthase activity, rotational mechanism"/>
    <property type="evidence" value="ECO:0007669"/>
    <property type="project" value="TreeGrafter"/>
</dbReference>
<gene>
    <name evidence="9" type="primary">PARPA_04112.1 scaffold 11792</name>
</gene>
<evidence type="ECO:0000256" key="4">
    <source>
        <dbReference type="ARBA" id="ARBA00022792"/>
    </source>
</evidence>
<evidence type="ECO:0000256" key="8">
    <source>
        <dbReference type="RuleBase" id="RU368017"/>
    </source>
</evidence>
<evidence type="ECO:0000256" key="2">
    <source>
        <dbReference type="ARBA" id="ARBA00022547"/>
    </source>
</evidence>
<dbReference type="InterPro" id="IPR013837">
    <property type="entry name" value="ATP_synth_F0_suB"/>
</dbReference>
<comment type="subunit">
    <text evidence="8">F-type ATPases have 2 components, CF(1) - the catalytic core - and CF(0) - the membrane proton channel. In yeast, the dimeric form of ATP synthase consists of 17 polypeptides: alpha, beta, gamma, delta, epsilon, 4 (B), 5 (OSCP), 6 (A), 8, 9 (C), d, E (Tim11), f, g, h, i/j and k.</text>
</comment>
<proteinExistence type="inferred from homology"/>
<evidence type="ECO:0000313" key="10">
    <source>
        <dbReference type="Proteomes" id="UP000054107"/>
    </source>
</evidence>